<dbReference type="Pfam" id="PF18803">
    <property type="entry name" value="CxC2"/>
    <property type="match status" value="1"/>
</dbReference>
<feature type="domain" description="CxC2-like cysteine cluster KDZ transposase-associated" evidence="1">
    <location>
        <begin position="87"/>
        <end position="142"/>
    </location>
</feature>
<accession>A0AAD7N8S9</accession>
<keyword evidence="3" id="KW-1185">Reference proteome</keyword>
<evidence type="ECO:0000259" key="1">
    <source>
        <dbReference type="Pfam" id="PF18803"/>
    </source>
</evidence>
<feature type="non-terminal residue" evidence="2">
    <location>
        <position position="1"/>
    </location>
</feature>
<dbReference type="AlphaFoldDB" id="A0AAD7N8S9"/>
<dbReference type="Proteomes" id="UP001215598">
    <property type="component" value="Unassembled WGS sequence"/>
</dbReference>
<sequence length="144" mass="16389">VSLDNWRRYKRDGYLSKLLHSHAPRGNDADGSPCPGCSNKPRQFRCRQCFGGILYCRDCVLQRHRENPLHRLEYWNGRFFVKVSMAMLGLRIQMGHPPDSPCPTPERGPTGFVVLHTNGIHEVTVDFCGCEHAFDAGPHEQQSL</sequence>
<gene>
    <name evidence="2" type="ORF">B0H16DRAFT_1272296</name>
</gene>
<dbReference type="EMBL" id="JARKIB010000065">
    <property type="protein sequence ID" value="KAJ7750610.1"/>
    <property type="molecule type" value="Genomic_DNA"/>
</dbReference>
<name>A0AAD7N8S9_9AGAR</name>
<evidence type="ECO:0000313" key="2">
    <source>
        <dbReference type="EMBL" id="KAJ7750610.1"/>
    </source>
</evidence>
<evidence type="ECO:0000313" key="3">
    <source>
        <dbReference type="Proteomes" id="UP001215598"/>
    </source>
</evidence>
<feature type="non-terminal residue" evidence="2">
    <location>
        <position position="144"/>
    </location>
</feature>
<organism evidence="2 3">
    <name type="scientific">Mycena metata</name>
    <dbReference type="NCBI Taxonomy" id="1033252"/>
    <lineage>
        <taxon>Eukaryota</taxon>
        <taxon>Fungi</taxon>
        <taxon>Dikarya</taxon>
        <taxon>Basidiomycota</taxon>
        <taxon>Agaricomycotina</taxon>
        <taxon>Agaricomycetes</taxon>
        <taxon>Agaricomycetidae</taxon>
        <taxon>Agaricales</taxon>
        <taxon>Marasmiineae</taxon>
        <taxon>Mycenaceae</taxon>
        <taxon>Mycena</taxon>
    </lineage>
</organism>
<comment type="caution">
    <text evidence="2">The sequence shown here is derived from an EMBL/GenBank/DDBJ whole genome shotgun (WGS) entry which is preliminary data.</text>
</comment>
<dbReference type="InterPro" id="IPR041457">
    <property type="entry name" value="CxC2_KDZ-assoc"/>
</dbReference>
<reference evidence="2" key="1">
    <citation type="submission" date="2023-03" db="EMBL/GenBank/DDBJ databases">
        <title>Massive genome expansion in bonnet fungi (Mycena s.s.) driven by repeated elements and novel gene families across ecological guilds.</title>
        <authorList>
            <consortium name="Lawrence Berkeley National Laboratory"/>
            <person name="Harder C.B."/>
            <person name="Miyauchi S."/>
            <person name="Viragh M."/>
            <person name="Kuo A."/>
            <person name="Thoen E."/>
            <person name="Andreopoulos B."/>
            <person name="Lu D."/>
            <person name="Skrede I."/>
            <person name="Drula E."/>
            <person name="Henrissat B."/>
            <person name="Morin E."/>
            <person name="Kohler A."/>
            <person name="Barry K."/>
            <person name="LaButti K."/>
            <person name="Morin E."/>
            <person name="Salamov A."/>
            <person name="Lipzen A."/>
            <person name="Mereny Z."/>
            <person name="Hegedus B."/>
            <person name="Baldrian P."/>
            <person name="Stursova M."/>
            <person name="Weitz H."/>
            <person name="Taylor A."/>
            <person name="Grigoriev I.V."/>
            <person name="Nagy L.G."/>
            <person name="Martin F."/>
            <person name="Kauserud H."/>
        </authorList>
    </citation>
    <scope>NUCLEOTIDE SEQUENCE</scope>
    <source>
        <strain evidence="2">CBHHK182m</strain>
    </source>
</reference>
<proteinExistence type="predicted"/>
<protein>
    <recommendedName>
        <fullName evidence="1">CxC2-like cysteine cluster KDZ transposase-associated domain-containing protein</fullName>
    </recommendedName>
</protein>